<feature type="compositionally biased region" description="Basic residues" evidence="1">
    <location>
        <begin position="82"/>
        <end position="95"/>
    </location>
</feature>
<feature type="region of interest" description="Disordered" evidence="1">
    <location>
        <begin position="82"/>
        <end position="105"/>
    </location>
</feature>
<reference evidence="2 3" key="2">
    <citation type="submission" date="2013-04" db="EMBL/GenBank/DDBJ databases">
        <title>Comparative genomics of 12 strains of Erwinia amylovora identifies a pan-genome with a large conserved core and provides insights into host specificity.</title>
        <authorList>
            <person name="Mann R.A."/>
            <person name="Smits T.H.M."/>
            <person name="Buehlmann A."/>
            <person name="Blom J."/>
            <person name="Goesmann A."/>
            <person name="Frey J.E."/>
            <person name="Plummer K.M."/>
            <person name="Beer S.V."/>
            <person name="Luck J."/>
            <person name="Duffy B."/>
            <person name="Rodoni B."/>
        </authorList>
    </citation>
    <scope>NUCLEOTIDE SEQUENCE [LARGE SCALE GENOMIC DNA]</scope>
    <source>
        <strain evidence="3">CFBP 1232</strain>
    </source>
</reference>
<organism evidence="2 3">
    <name type="scientific">Erwinia amylovora NBRC 12687 = CFBP 1232</name>
    <dbReference type="NCBI Taxonomy" id="1219359"/>
    <lineage>
        <taxon>Bacteria</taxon>
        <taxon>Pseudomonadati</taxon>
        <taxon>Pseudomonadota</taxon>
        <taxon>Gammaproteobacteria</taxon>
        <taxon>Enterobacterales</taxon>
        <taxon>Erwiniaceae</taxon>
        <taxon>Erwinia</taxon>
    </lineage>
</organism>
<gene>
    <name evidence="2" type="ORF">BN437_2153</name>
</gene>
<evidence type="ECO:0000313" key="2">
    <source>
        <dbReference type="EMBL" id="CCO94080.1"/>
    </source>
</evidence>
<proteinExistence type="predicted"/>
<evidence type="ECO:0000256" key="1">
    <source>
        <dbReference type="SAM" id="MobiDB-lite"/>
    </source>
</evidence>
<reference evidence="2 3" key="1">
    <citation type="submission" date="2012-11" db="EMBL/GenBank/DDBJ databases">
        <authorList>
            <person name="Linke B."/>
        </authorList>
    </citation>
    <scope>NUCLEOTIDE SEQUENCE [LARGE SCALE GENOMIC DNA]</scope>
    <source>
        <strain evidence="3">CFBP 1232</strain>
    </source>
</reference>
<dbReference type="Proteomes" id="UP000013111">
    <property type="component" value="Unassembled WGS sequence"/>
</dbReference>
<sequence>MATRLNRCVIQRRIGQVLQNAALVQQCASAAASLEEQPGVHKLAMAVFQIGKENLTAAVNNHSVQFSARLSPVAPAEKPCRRRLDRTKTGKRLRQAARANPVATQ</sequence>
<name>A0A831ESS6_ERWAM</name>
<protein>
    <submittedName>
        <fullName evidence="2">Uncharacterized protein</fullName>
    </submittedName>
</protein>
<dbReference type="AlphaFoldDB" id="A0A831ESS6"/>
<comment type="caution">
    <text evidence="2">The sequence shown here is derived from an EMBL/GenBank/DDBJ whole genome shotgun (WGS) entry which is preliminary data.</text>
</comment>
<accession>A0A831ESS6</accession>
<evidence type="ECO:0000313" key="3">
    <source>
        <dbReference type="Proteomes" id="UP000013111"/>
    </source>
</evidence>
<dbReference type="EMBL" id="CAPB01000022">
    <property type="protein sequence ID" value="CCO94080.1"/>
    <property type="molecule type" value="Genomic_DNA"/>
</dbReference>